<sequence>MNTQLIGKISLGCTVGLSAILVCMLAFGSTNLGAAAPAKMSQRMGMKTVSPMKRNVFVNAAKKAPSGKAAPPTSRIKNTDPLWLPNTERPAWLDGSMPGDRGFDPLGLSKPAEYLQFDVDQLDQNAAVNKAGRVIGKFSGGIDQVDTENTLSPYSDIFGLKRFRECELIHGRWAMLATLGAIVAELSTGVPWDQAGKVELDGARYLNFNLPFTISQLTLLEVLLVGGAEIYRNTETDLEKRLYPGGAFDPLGLADDPDTFAELKVKEIKNGRLAMTAMLGFFVQAIVTGKGPLQNLGEHLADPLVNNGLSLATAGKYTPM</sequence>
<keyword evidence="5" id="KW-0157">Chromophore</keyword>
<evidence type="ECO:0000256" key="4">
    <source>
        <dbReference type="ARBA" id="ARBA00022640"/>
    </source>
</evidence>
<dbReference type="SUPFAM" id="SSF103511">
    <property type="entry name" value="Chlorophyll a-b binding protein"/>
    <property type="match status" value="1"/>
</dbReference>
<feature type="binding site" description="axial binding residue" evidence="5">
    <location>
        <position position="238"/>
    </location>
    <ligand>
        <name>chlorophyll b</name>
        <dbReference type="ChEBI" id="CHEBI:61721"/>
        <label>1</label>
    </ligand>
    <ligandPart>
        <name>Mg</name>
        <dbReference type="ChEBI" id="CHEBI:25107"/>
    </ligandPart>
</feature>
<comment type="subcellular location">
    <subcellularLocation>
        <location evidence="1">Plastid</location>
        <location evidence="1">Chloroplast</location>
    </subcellularLocation>
</comment>
<keyword evidence="3" id="KW-0602">Photosynthesis</keyword>
<keyword evidence="5" id="KW-0148">Chlorophyll</keyword>
<protein>
    <recommendedName>
        <fullName evidence="7">Chlorophyll a-b binding protein, chloroplastic</fullName>
    </recommendedName>
</protein>
<accession>A0A7S3Z6L5</accession>
<dbReference type="Pfam" id="PF00504">
    <property type="entry name" value="Chloroa_b-bind"/>
    <property type="match status" value="1"/>
</dbReference>
<name>A0A7S3Z6L5_9EUKA</name>
<feature type="binding site" evidence="5">
    <location>
        <position position="170"/>
    </location>
    <ligand>
        <name>chlorophyll a</name>
        <dbReference type="ChEBI" id="CHEBI:58416"/>
        <label>1</label>
    </ligand>
</feature>
<evidence type="ECO:0008006" key="7">
    <source>
        <dbReference type="Google" id="ProtNLM"/>
    </source>
</evidence>
<dbReference type="InterPro" id="IPR001344">
    <property type="entry name" value="Chloro_AB-bd_pln"/>
</dbReference>
<evidence type="ECO:0000256" key="1">
    <source>
        <dbReference type="ARBA" id="ARBA00004229"/>
    </source>
</evidence>
<evidence type="ECO:0000256" key="5">
    <source>
        <dbReference type="PIRSR" id="PIRSR601344-1"/>
    </source>
</evidence>
<feature type="binding site" description="axial binding residue" evidence="5">
    <location>
        <position position="229"/>
    </location>
    <ligand>
        <name>chlorophyll b</name>
        <dbReference type="ChEBI" id="CHEBI:61721"/>
        <label>1</label>
    </ligand>
    <ligandPart>
        <name>Mg</name>
        <dbReference type="ChEBI" id="CHEBI:25107"/>
    </ligandPart>
</feature>
<evidence type="ECO:0000256" key="2">
    <source>
        <dbReference type="ARBA" id="ARBA00022528"/>
    </source>
</evidence>
<feature type="binding site" evidence="5">
    <location>
        <position position="299"/>
    </location>
    <ligand>
        <name>chlorophyll a</name>
        <dbReference type="ChEBI" id="CHEBI:58416"/>
        <label>1</label>
    </ligand>
</feature>
<dbReference type="InterPro" id="IPR022796">
    <property type="entry name" value="Chloroa_b-bind"/>
</dbReference>
<feature type="binding site" evidence="5">
    <location>
        <position position="167"/>
    </location>
    <ligand>
        <name>chlorophyll a</name>
        <dbReference type="ChEBI" id="CHEBI:58416"/>
        <label>1</label>
    </ligand>
</feature>
<dbReference type="GO" id="GO:0016168">
    <property type="term" value="F:chlorophyll binding"/>
    <property type="evidence" value="ECO:0007669"/>
    <property type="project" value="UniProtKB-KW"/>
</dbReference>
<feature type="binding site" evidence="5">
    <location>
        <position position="266"/>
    </location>
    <ligand>
        <name>chlorophyll a</name>
        <dbReference type="ChEBI" id="CHEBI:58416"/>
        <label>1</label>
    </ligand>
</feature>
<feature type="binding site" description="axial binding residue" evidence="5">
    <location>
        <position position="172"/>
    </location>
    <ligand>
        <name>chlorophyll b</name>
        <dbReference type="ChEBI" id="CHEBI:61721"/>
        <label>1</label>
    </ligand>
    <ligandPart>
        <name>Mg</name>
        <dbReference type="ChEBI" id="CHEBI:25107"/>
    </ligandPart>
</feature>
<organism evidence="6">
    <name type="scientific">Lotharella globosa</name>
    <dbReference type="NCBI Taxonomy" id="91324"/>
    <lineage>
        <taxon>Eukaryota</taxon>
        <taxon>Sar</taxon>
        <taxon>Rhizaria</taxon>
        <taxon>Cercozoa</taxon>
        <taxon>Chlorarachniophyceae</taxon>
        <taxon>Lotharella</taxon>
    </lineage>
</organism>
<reference evidence="6" key="1">
    <citation type="submission" date="2021-01" db="EMBL/GenBank/DDBJ databases">
        <authorList>
            <person name="Corre E."/>
            <person name="Pelletier E."/>
            <person name="Niang G."/>
            <person name="Scheremetjew M."/>
            <person name="Finn R."/>
            <person name="Kale V."/>
            <person name="Holt S."/>
            <person name="Cochrane G."/>
            <person name="Meng A."/>
            <person name="Brown T."/>
            <person name="Cohen L."/>
        </authorList>
    </citation>
    <scope>NUCLEOTIDE SEQUENCE</scope>
    <source>
        <strain evidence="6">CCCM811</strain>
    </source>
</reference>
<dbReference type="PANTHER" id="PTHR21649">
    <property type="entry name" value="CHLOROPHYLL A/B BINDING PROTEIN"/>
    <property type="match status" value="1"/>
</dbReference>
<feature type="binding site" evidence="5">
    <location>
        <position position="284"/>
    </location>
    <ligand>
        <name>chlorophyll a</name>
        <dbReference type="ChEBI" id="CHEBI:58416"/>
        <label>1</label>
    </ligand>
</feature>
<proteinExistence type="predicted"/>
<feature type="binding site" evidence="5">
    <location>
        <position position="270"/>
    </location>
    <ligand>
        <name>chlorophyll a</name>
        <dbReference type="ChEBI" id="CHEBI:58416"/>
        <label>1</label>
    </ligand>
</feature>
<keyword evidence="4" id="KW-0934">Plastid</keyword>
<gene>
    <name evidence="6" type="ORF">LGLO00237_LOCUS25143</name>
</gene>
<dbReference type="GO" id="GO:0009765">
    <property type="term" value="P:photosynthesis, light harvesting"/>
    <property type="evidence" value="ECO:0007669"/>
    <property type="project" value="InterPro"/>
</dbReference>
<dbReference type="Gene3D" id="1.10.3460.10">
    <property type="entry name" value="Chlorophyll a/b binding protein domain"/>
    <property type="match status" value="1"/>
</dbReference>
<feature type="binding site" evidence="5">
    <location>
        <position position="109"/>
    </location>
    <ligand>
        <name>chlorophyll a</name>
        <dbReference type="ChEBI" id="CHEBI:58416"/>
        <label>1</label>
    </ligand>
</feature>
<dbReference type="EMBL" id="HBIV01035219">
    <property type="protein sequence ID" value="CAE0673438.1"/>
    <property type="molecule type" value="Transcribed_RNA"/>
</dbReference>
<keyword evidence="2" id="KW-0150">Chloroplast</keyword>
<evidence type="ECO:0000313" key="6">
    <source>
        <dbReference type="EMBL" id="CAE0673438.1"/>
    </source>
</evidence>
<feature type="binding site" evidence="5">
    <location>
        <position position="272"/>
    </location>
    <ligand>
        <name>chlorophyll a</name>
        <dbReference type="ChEBI" id="CHEBI:58416"/>
        <label>1</label>
    </ligand>
</feature>
<dbReference type="GO" id="GO:0016020">
    <property type="term" value="C:membrane"/>
    <property type="evidence" value="ECO:0007669"/>
    <property type="project" value="InterPro"/>
</dbReference>
<dbReference type="AlphaFoldDB" id="A0A7S3Z6L5"/>
<feature type="binding site" evidence="5">
    <location>
        <position position="267"/>
    </location>
    <ligand>
        <name>chlorophyll a</name>
        <dbReference type="ChEBI" id="CHEBI:58416"/>
        <label>1</label>
    </ligand>
</feature>
<evidence type="ECO:0000256" key="3">
    <source>
        <dbReference type="ARBA" id="ARBA00022531"/>
    </source>
</evidence>
<dbReference type="GO" id="GO:0009507">
    <property type="term" value="C:chloroplast"/>
    <property type="evidence" value="ECO:0007669"/>
    <property type="project" value="UniProtKB-SubCell"/>
</dbReference>